<organism evidence="2 3">
    <name type="scientific">Actibacterium naphthalenivorans</name>
    <dbReference type="NCBI Taxonomy" id="1614693"/>
    <lineage>
        <taxon>Bacteria</taxon>
        <taxon>Pseudomonadati</taxon>
        <taxon>Pseudomonadota</taxon>
        <taxon>Alphaproteobacteria</taxon>
        <taxon>Rhodobacterales</taxon>
        <taxon>Roseobacteraceae</taxon>
        <taxon>Actibacterium</taxon>
    </lineage>
</organism>
<reference evidence="2" key="1">
    <citation type="submission" date="2020-08" db="EMBL/GenBank/DDBJ databases">
        <title>Genomic Encyclopedia of Type Strains, Phase IV (KMG-IV): sequencing the most valuable type-strain genomes for metagenomic binning, comparative biology and taxonomic classification.</title>
        <authorList>
            <person name="Goeker M."/>
        </authorList>
    </citation>
    <scope>NUCLEOTIDE SEQUENCE [LARGE SCALE GENOMIC DNA]</scope>
    <source>
        <strain evidence="2">DSM 105040</strain>
    </source>
</reference>
<gene>
    <name evidence="2" type="ORF">GGR17_002798</name>
</gene>
<proteinExistence type="predicted"/>
<evidence type="ECO:0008006" key="4">
    <source>
        <dbReference type="Google" id="ProtNLM"/>
    </source>
</evidence>
<evidence type="ECO:0000313" key="3">
    <source>
        <dbReference type="Proteomes" id="UP000585681"/>
    </source>
</evidence>
<keyword evidence="1" id="KW-0732">Signal</keyword>
<evidence type="ECO:0000256" key="1">
    <source>
        <dbReference type="SAM" id="SignalP"/>
    </source>
</evidence>
<name>A0A840CJM9_9RHOB</name>
<feature type="signal peptide" evidence="1">
    <location>
        <begin position="1"/>
        <end position="20"/>
    </location>
</feature>
<feature type="chain" id="PRO_5032941103" description="Lipoprotein" evidence="1">
    <location>
        <begin position="21"/>
        <end position="535"/>
    </location>
</feature>
<accession>A0A840CJM9</accession>
<comment type="caution">
    <text evidence="2">The sequence shown here is derived from an EMBL/GenBank/DDBJ whole genome shotgun (WGS) entry which is preliminary data.</text>
</comment>
<protein>
    <recommendedName>
        <fullName evidence="4">Lipoprotein</fullName>
    </recommendedName>
</protein>
<keyword evidence="3" id="KW-1185">Reference proteome</keyword>
<dbReference type="RefSeq" id="WP_054539377.1">
    <property type="nucleotide sequence ID" value="NZ_JACIEQ010000004.1"/>
</dbReference>
<dbReference type="Proteomes" id="UP000585681">
    <property type="component" value="Unassembled WGS sequence"/>
</dbReference>
<evidence type="ECO:0000313" key="2">
    <source>
        <dbReference type="EMBL" id="MBB4022976.1"/>
    </source>
</evidence>
<dbReference type="AlphaFoldDB" id="A0A840CJM9"/>
<dbReference type="EMBL" id="JACIEQ010000004">
    <property type="protein sequence ID" value="MBB4022976.1"/>
    <property type="molecule type" value="Genomic_DNA"/>
</dbReference>
<sequence length="535" mass="58313">MPRTALIAAGALMAAGSAFAADVAQMTSAELMQARPSSTEMAKLGRFYNVEGVIPPQCYTSIEAQYNPCYVCHQSYDDADRPNYMRDGALQEAYDFSDAALTNHWANLFVDRSAQVAAISDQEILDYINTENYSALAPALKARGWGGYVPDLADYHLGAAAFDEIGMAKDGSGWLAFNYKPQPSTFWPTNGSTDDVLIRLPGPFRQDAGGAASRDAYIANIGLLEIAFQDLEETTVPPVDEAALGVDLDGDGALGVTGVIKRRATFVGGAAGHALTRMLYPQGTEFLHSVRYVGLEGDAIVVPPHMKELRYMRKTVAMTPAELRTAYGNEAQEKIDGNLPRYIDVGDAGMDTGMGWLMLGFIEDADGALRPQTNEENFFCKGCHTTTGAAVDQTWAFPRKVAGAEGWGYIDYRGMRDVPGKGQQIGEIEQYFARVGGGDEFRSNTEMLARWFNADGSVNVDKVRAATVYDLITPSRERALVLNKAYRVIAGEQSFLFGRDATVTPPVNVHSVIDSATAPTLPRDKQFTHDIRLQW</sequence>